<dbReference type="EMBL" id="JADAKE010000022">
    <property type="protein sequence ID" value="MBF8808588.1"/>
    <property type="molecule type" value="Genomic_DNA"/>
</dbReference>
<proteinExistence type="predicted"/>
<name>A0A931AZQ6_9ENTE</name>
<dbReference type="Proteomes" id="UP000637757">
    <property type="component" value="Unassembled WGS sequence"/>
</dbReference>
<dbReference type="Pfam" id="PF09499">
    <property type="entry name" value="RE_ApaLI"/>
    <property type="match status" value="1"/>
</dbReference>
<gene>
    <name evidence="1" type="ORF">IC227_10315</name>
</gene>
<comment type="caution">
    <text evidence="1">The sequence shown here is derived from an EMBL/GenBank/DDBJ whole genome shotgun (WGS) entry which is preliminary data.</text>
</comment>
<organism evidence="1 2">
    <name type="scientific">Enterococcus lacertideformus</name>
    <dbReference type="NCBI Taxonomy" id="2771493"/>
    <lineage>
        <taxon>Bacteria</taxon>
        <taxon>Bacillati</taxon>
        <taxon>Bacillota</taxon>
        <taxon>Bacilli</taxon>
        <taxon>Lactobacillales</taxon>
        <taxon>Enterococcaceae</taxon>
        <taxon>Enterococcus</taxon>
    </lineage>
</organism>
<dbReference type="InterPro" id="IPR019036">
    <property type="entry name" value="Restrct_endonuc_II_ApaLI"/>
</dbReference>
<keyword evidence="2" id="KW-1185">Reference proteome</keyword>
<evidence type="ECO:0000313" key="1">
    <source>
        <dbReference type="EMBL" id="MBF8808588.1"/>
    </source>
</evidence>
<dbReference type="GO" id="GO:0004519">
    <property type="term" value="F:endonuclease activity"/>
    <property type="evidence" value="ECO:0007669"/>
    <property type="project" value="UniProtKB-KW"/>
</dbReference>
<reference evidence="1" key="1">
    <citation type="submission" date="2020-09" db="EMBL/GenBank/DDBJ databases">
        <title>Genomic insights into the novelty and pathogenicity of a unique biofilm-forming Enterococcus sp. bacteria (Enterococcus lacertideformus) identified in reptiles.</title>
        <authorList>
            <person name="Agius J.E."/>
            <person name="Phalen D.N."/>
            <person name="Rose K."/>
            <person name="Eden J.-S."/>
        </authorList>
    </citation>
    <scope>NUCLEOTIDE SEQUENCE</scope>
    <source>
        <strain evidence="1">PHRS 0518</strain>
    </source>
</reference>
<evidence type="ECO:0000313" key="2">
    <source>
        <dbReference type="Proteomes" id="UP000637757"/>
    </source>
</evidence>
<dbReference type="AlphaFoldDB" id="A0A931AZQ6"/>
<keyword evidence="1" id="KW-0255">Endonuclease</keyword>
<sequence>MSIEEKIELLANEEEIKLLKKVEDRVIEMELDDDGHYLIYNVLGVGKEEGKLIDVYQNKGRFLYKYAGAFVENCAKLCFKEKFGEENAKTVKILNPIPNSSPKKFEIDCLVNNKDAYEIKWRDATTDGDHISKEHRRLTAVSEAGFTPIRLMFFPPNRTQAIKIQKRLKDIYESNSGIYYSGEDAWEHVKLTTGIDLYSILTKIAIKKVSKKDVEIDK</sequence>
<keyword evidence="1" id="KW-0540">Nuclease</keyword>
<protein>
    <submittedName>
        <fullName evidence="1">ApaLI family restriction endonuclease</fullName>
    </submittedName>
</protein>
<accession>A0A931AZQ6</accession>
<keyword evidence="1" id="KW-0378">Hydrolase</keyword>